<feature type="region of interest" description="Disordered" evidence="3">
    <location>
        <begin position="330"/>
        <end position="351"/>
    </location>
</feature>
<evidence type="ECO:0000256" key="3">
    <source>
        <dbReference type="SAM" id="MobiDB-lite"/>
    </source>
</evidence>
<accession>A0AAV7XDY6</accession>
<dbReference type="Proteomes" id="UP001075354">
    <property type="component" value="Chromosome 9"/>
</dbReference>
<dbReference type="PANTHER" id="PTHR21683:SF2">
    <property type="entry name" value="COILED-COIL DOMAIN-CONTAINING PROTEIN 42 LIKE-2-LIKE"/>
    <property type="match status" value="1"/>
</dbReference>
<feature type="coiled-coil region" evidence="2">
    <location>
        <begin position="114"/>
        <end position="162"/>
    </location>
</feature>
<keyword evidence="1 2" id="KW-0175">Coiled coil</keyword>
<evidence type="ECO:0000313" key="6">
    <source>
        <dbReference type="Proteomes" id="UP001075354"/>
    </source>
</evidence>
<evidence type="ECO:0000259" key="4">
    <source>
        <dbReference type="Pfam" id="PF13863"/>
    </source>
</evidence>
<dbReference type="EMBL" id="JAPTSV010000009">
    <property type="protein sequence ID" value="KAJ1524236.1"/>
    <property type="molecule type" value="Genomic_DNA"/>
</dbReference>
<reference evidence="5" key="1">
    <citation type="submission" date="2022-12" db="EMBL/GenBank/DDBJ databases">
        <title>Chromosome-level genome assembly of the bean flower thrips Megalurothrips usitatus.</title>
        <authorList>
            <person name="Ma L."/>
            <person name="Liu Q."/>
            <person name="Li H."/>
            <person name="Cai W."/>
        </authorList>
    </citation>
    <scope>NUCLEOTIDE SEQUENCE</scope>
    <source>
        <strain evidence="5">Cailab_2022a</strain>
    </source>
</reference>
<evidence type="ECO:0000256" key="2">
    <source>
        <dbReference type="SAM" id="Coils"/>
    </source>
</evidence>
<dbReference type="InterPro" id="IPR051147">
    <property type="entry name" value="CFAP_domain-containing"/>
</dbReference>
<feature type="domain" description="DUF4200" evidence="4">
    <location>
        <begin position="61"/>
        <end position="178"/>
    </location>
</feature>
<dbReference type="Pfam" id="PF13863">
    <property type="entry name" value="DUF4200"/>
    <property type="match status" value="1"/>
</dbReference>
<protein>
    <recommendedName>
        <fullName evidence="4">DUF4200 domain-containing protein</fullName>
    </recommendedName>
</protein>
<name>A0AAV7XDY6_9NEOP</name>
<evidence type="ECO:0000256" key="1">
    <source>
        <dbReference type="ARBA" id="ARBA00023054"/>
    </source>
</evidence>
<keyword evidence="6" id="KW-1185">Reference proteome</keyword>
<proteinExistence type="predicted"/>
<comment type="caution">
    <text evidence="5">The sequence shown here is derived from an EMBL/GenBank/DDBJ whole genome shotgun (WGS) entry which is preliminary data.</text>
</comment>
<evidence type="ECO:0000313" key="5">
    <source>
        <dbReference type="EMBL" id="KAJ1524236.1"/>
    </source>
</evidence>
<dbReference type="PANTHER" id="PTHR21683">
    <property type="entry name" value="COILED-COIL DOMAIN-CONTAINING PROTEIN 42 LIKE-2-LIKE-RELATED"/>
    <property type="match status" value="1"/>
</dbReference>
<dbReference type="AlphaFoldDB" id="A0AAV7XDY6"/>
<sequence length="365" mass="42336">MEGTTSQPARMSAKRDLPYWAPIHAKAQDAVGDYFKSKLDAELPRQRPVWDKARSSPAAELVAARRDLEACAKELASKREYQAEMRTEMDAKWEDLRGKERTLRAAFVKYNKFVKENHEKRERAEQRIREEEATQRRRDGEIQNLKRRVEELEHVKETMERHVGEYGMYQEFLQRVVAECKEFTSVHDILDRHDTLAATRAELAARQDGDLHALEEARRALVQLTEDKSKALMGLNNQLADLWVRYDRTRMQDFQWETSLSHMKVKAAEKGREVGAVRMMCWNLYQQLCQCRGEPATLLPDQVEDQLLYIQRAFLQLKAINKLARRNMAAENESMPPNSLPEEKDLLAGPNVETKSLPKIVISGE</sequence>
<dbReference type="GO" id="GO:0005856">
    <property type="term" value="C:cytoskeleton"/>
    <property type="evidence" value="ECO:0007669"/>
    <property type="project" value="UniProtKB-ARBA"/>
</dbReference>
<organism evidence="5 6">
    <name type="scientific">Megalurothrips usitatus</name>
    <name type="common">bean blossom thrips</name>
    <dbReference type="NCBI Taxonomy" id="439358"/>
    <lineage>
        <taxon>Eukaryota</taxon>
        <taxon>Metazoa</taxon>
        <taxon>Ecdysozoa</taxon>
        <taxon>Arthropoda</taxon>
        <taxon>Hexapoda</taxon>
        <taxon>Insecta</taxon>
        <taxon>Pterygota</taxon>
        <taxon>Neoptera</taxon>
        <taxon>Paraneoptera</taxon>
        <taxon>Thysanoptera</taxon>
        <taxon>Terebrantia</taxon>
        <taxon>Thripoidea</taxon>
        <taxon>Thripidae</taxon>
        <taxon>Megalurothrips</taxon>
    </lineage>
</organism>
<dbReference type="InterPro" id="IPR025252">
    <property type="entry name" value="DUF4200"/>
</dbReference>
<gene>
    <name evidence="5" type="ORF">ONE63_010752</name>
</gene>